<keyword evidence="2" id="KW-1185">Reference proteome</keyword>
<dbReference type="Proteomes" id="UP000215914">
    <property type="component" value="Unassembled WGS sequence"/>
</dbReference>
<protein>
    <submittedName>
        <fullName evidence="1">Uncharacterized protein</fullName>
    </submittedName>
</protein>
<evidence type="ECO:0000313" key="1">
    <source>
        <dbReference type="EMBL" id="KAF5755267.1"/>
    </source>
</evidence>
<organism evidence="1 2">
    <name type="scientific">Helianthus annuus</name>
    <name type="common">Common sunflower</name>
    <dbReference type="NCBI Taxonomy" id="4232"/>
    <lineage>
        <taxon>Eukaryota</taxon>
        <taxon>Viridiplantae</taxon>
        <taxon>Streptophyta</taxon>
        <taxon>Embryophyta</taxon>
        <taxon>Tracheophyta</taxon>
        <taxon>Spermatophyta</taxon>
        <taxon>Magnoliopsida</taxon>
        <taxon>eudicotyledons</taxon>
        <taxon>Gunneridae</taxon>
        <taxon>Pentapetalae</taxon>
        <taxon>asterids</taxon>
        <taxon>campanulids</taxon>
        <taxon>Asterales</taxon>
        <taxon>Asteraceae</taxon>
        <taxon>Asteroideae</taxon>
        <taxon>Heliantheae alliance</taxon>
        <taxon>Heliantheae</taxon>
        <taxon>Helianthus</taxon>
    </lineage>
</organism>
<accession>A0A9K3DJJ7</accession>
<name>A0A9K3DJJ7_HELAN</name>
<dbReference type="AlphaFoldDB" id="A0A9K3DJJ7"/>
<reference evidence="1" key="1">
    <citation type="journal article" date="2017" name="Nature">
        <title>The sunflower genome provides insights into oil metabolism, flowering and Asterid evolution.</title>
        <authorList>
            <person name="Badouin H."/>
            <person name="Gouzy J."/>
            <person name="Grassa C.J."/>
            <person name="Murat F."/>
            <person name="Staton S.E."/>
            <person name="Cottret L."/>
            <person name="Lelandais-Briere C."/>
            <person name="Owens G.L."/>
            <person name="Carrere S."/>
            <person name="Mayjonade B."/>
            <person name="Legrand L."/>
            <person name="Gill N."/>
            <person name="Kane N.C."/>
            <person name="Bowers J.E."/>
            <person name="Hubner S."/>
            <person name="Bellec A."/>
            <person name="Berard A."/>
            <person name="Berges H."/>
            <person name="Blanchet N."/>
            <person name="Boniface M.C."/>
            <person name="Brunel D."/>
            <person name="Catrice O."/>
            <person name="Chaidir N."/>
            <person name="Claudel C."/>
            <person name="Donnadieu C."/>
            <person name="Faraut T."/>
            <person name="Fievet G."/>
            <person name="Helmstetter N."/>
            <person name="King M."/>
            <person name="Knapp S.J."/>
            <person name="Lai Z."/>
            <person name="Le Paslier M.C."/>
            <person name="Lippi Y."/>
            <person name="Lorenzon L."/>
            <person name="Mandel J.R."/>
            <person name="Marage G."/>
            <person name="Marchand G."/>
            <person name="Marquand E."/>
            <person name="Bret-Mestries E."/>
            <person name="Morien E."/>
            <person name="Nambeesan S."/>
            <person name="Nguyen T."/>
            <person name="Pegot-Espagnet P."/>
            <person name="Pouilly N."/>
            <person name="Raftis F."/>
            <person name="Sallet E."/>
            <person name="Schiex T."/>
            <person name="Thomas J."/>
            <person name="Vandecasteele C."/>
            <person name="Vares D."/>
            <person name="Vear F."/>
            <person name="Vautrin S."/>
            <person name="Crespi M."/>
            <person name="Mangin B."/>
            <person name="Burke J.M."/>
            <person name="Salse J."/>
            <person name="Munos S."/>
            <person name="Vincourt P."/>
            <person name="Rieseberg L.H."/>
            <person name="Langlade N.B."/>
        </authorList>
    </citation>
    <scope>NUCLEOTIDE SEQUENCE</scope>
    <source>
        <tissue evidence="1">Leaves</tissue>
    </source>
</reference>
<proteinExistence type="predicted"/>
<dbReference type="EMBL" id="MNCJ02000332">
    <property type="protein sequence ID" value="KAF5755267.1"/>
    <property type="molecule type" value="Genomic_DNA"/>
</dbReference>
<dbReference type="Gramene" id="mRNA:HanXRQr2_Chr17g0800851">
    <property type="protein sequence ID" value="mRNA:HanXRQr2_Chr17g0800851"/>
    <property type="gene ID" value="HanXRQr2_Chr17g0800851"/>
</dbReference>
<gene>
    <name evidence="1" type="ORF">HanXRQr2_Chr17g0800851</name>
</gene>
<reference evidence="1" key="2">
    <citation type="submission" date="2020-06" db="EMBL/GenBank/DDBJ databases">
        <title>Helianthus annuus Genome sequencing and assembly Release 2.</title>
        <authorList>
            <person name="Gouzy J."/>
            <person name="Langlade N."/>
            <person name="Munos S."/>
        </authorList>
    </citation>
    <scope>NUCLEOTIDE SEQUENCE</scope>
    <source>
        <tissue evidence="1">Leaves</tissue>
    </source>
</reference>
<sequence>MMLECRIKETLTSGSLHVHPVSITRHFCVSRGTKSFWHKVCI</sequence>
<comment type="caution">
    <text evidence="1">The sequence shown here is derived from an EMBL/GenBank/DDBJ whole genome shotgun (WGS) entry which is preliminary data.</text>
</comment>
<evidence type="ECO:0000313" key="2">
    <source>
        <dbReference type="Proteomes" id="UP000215914"/>
    </source>
</evidence>